<dbReference type="InterPro" id="IPR027443">
    <property type="entry name" value="IPNS-like_sf"/>
</dbReference>
<keyword evidence="2 5" id="KW-0479">Metal-binding</keyword>
<organism evidence="7 8">
    <name type="scientific">Papaver atlanticum</name>
    <dbReference type="NCBI Taxonomy" id="357466"/>
    <lineage>
        <taxon>Eukaryota</taxon>
        <taxon>Viridiplantae</taxon>
        <taxon>Streptophyta</taxon>
        <taxon>Embryophyta</taxon>
        <taxon>Tracheophyta</taxon>
        <taxon>Spermatophyta</taxon>
        <taxon>Magnoliopsida</taxon>
        <taxon>Ranunculales</taxon>
        <taxon>Papaveraceae</taxon>
        <taxon>Papaveroideae</taxon>
        <taxon>Papaver</taxon>
    </lineage>
</organism>
<protein>
    <recommendedName>
        <fullName evidence="6">Fe2OG dioxygenase domain-containing protein</fullName>
    </recommendedName>
</protein>
<sequence>MEIITGVREHLIYDRFQELKAFEESKAGVKGVVDAGIRKIPRVFVRPQDELTEDLAAHIEHSCSSFETPNIDLQGVDQKDQREEIIREIRYASETLGFFQLVNHGVPVNVMPEIMNGVKRFHEQDTDIKKLLHLNGLVGGVNFGRNFDLYVSKYANRRDTFKCNFLSTKPLDPQEIPDTCRKMDCNECLSMNGHYYPACPEPELTLGTSKHSDPTFFTILLQDYIGGLHFLHQNHWFNVKPIPGTFVVNIGDILQLISNDKLKSVEHRVLANRVGPRISVACFVRPSINTSMKLYGPIEELLSEDNPPIYRALTFKEYTSHSRSKGMNGVSALNY</sequence>
<dbReference type="AlphaFoldDB" id="A0AAD4XUH1"/>
<dbReference type="InterPro" id="IPR044861">
    <property type="entry name" value="IPNS-like_FE2OG_OXY"/>
</dbReference>
<dbReference type="Pfam" id="PF03171">
    <property type="entry name" value="2OG-FeII_Oxy"/>
    <property type="match status" value="1"/>
</dbReference>
<evidence type="ECO:0000256" key="5">
    <source>
        <dbReference type="RuleBase" id="RU003682"/>
    </source>
</evidence>
<dbReference type="PANTHER" id="PTHR10209:SF859">
    <property type="entry name" value="OS03G0690500 PROTEIN"/>
    <property type="match status" value="1"/>
</dbReference>
<feature type="domain" description="Fe2OG dioxygenase" evidence="6">
    <location>
        <begin position="184"/>
        <end position="286"/>
    </location>
</feature>
<dbReference type="GO" id="GO:0046872">
    <property type="term" value="F:metal ion binding"/>
    <property type="evidence" value="ECO:0007669"/>
    <property type="project" value="UniProtKB-KW"/>
</dbReference>
<keyword evidence="8" id="KW-1185">Reference proteome</keyword>
<dbReference type="GO" id="GO:0051213">
    <property type="term" value="F:dioxygenase activity"/>
    <property type="evidence" value="ECO:0007669"/>
    <property type="project" value="UniProtKB-ARBA"/>
</dbReference>
<evidence type="ECO:0000256" key="2">
    <source>
        <dbReference type="ARBA" id="ARBA00022723"/>
    </source>
</evidence>
<dbReference type="EMBL" id="JAJJMB010001553">
    <property type="protein sequence ID" value="KAI3956638.1"/>
    <property type="molecule type" value="Genomic_DNA"/>
</dbReference>
<reference evidence="7" key="1">
    <citation type="submission" date="2022-04" db="EMBL/GenBank/DDBJ databases">
        <title>A functionally conserved STORR gene fusion in Papaver species that diverged 16.8 million years ago.</title>
        <authorList>
            <person name="Catania T."/>
        </authorList>
    </citation>
    <scope>NUCLEOTIDE SEQUENCE</scope>
    <source>
        <strain evidence="7">S-188037</strain>
    </source>
</reference>
<keyword evidence="3 5" id="KW-0560">Oxidoreductase</keyword>
<evidence type="ECO:0000256" key="1">
    <source>
        <dbReference type="ARBA" id="ARBA00008056"/>
    </source>
</evidence>
<dbReference type="Pfam" id="PF14226">
    <property type="entry name" value="DIOX_N"/>
    <property type="match status" value="1"/>
</dbReference>
<comment type="similarity">
    <text evidence="1 5">Belongs to the iron/ascorbate-dependent oxidoreductase family.</text>
</comment>
<dbReference type="Proteomes" id="UP001202328">
    <property type="component" value="Unassembled WGS sequence"/>
</dbReference>
<dbReference type="PANTHER" id="PTHR10209">
    <property type="entry name" value="OXIDOREDUCTASE, 2OG-FE II OXYGENASE FAMILY PROTEIN"/>
    <property type="match status" value="1"/>
</dbReference>
<evidence type="ECO:0000256" key="3">
    <source>
        <dbReference type="ARBA" id="ARBA00023002"/>
    </source>
</evidence>
<dbReference type="InterPro" id="IPR026992">
    <property type="entry name" value="DIOX_N"/>
</dbReference>
<dbReference type="Gene3D" id="2.60.120.330">
    <property type="entry name" value="B-lactam Antibiotic, Isopenicillin N Synthase, Chain"/>
    <property type="match status" value="2"/>
</dbReference>
<accession>A0AAD4XUH1</accession>
<dbReference type="SUPFAM" id="SSF51197">
    <property type="entry name" value="Clavaminate synthase-like"/>
    <property type="match status" value="1"/>
</dbReference>
<dbReference type="InterPro" id="IPR005123">
    <property type="entry name" value="Oxoglu/Fe-dep_dioxygenase_dom"/>
</dbReference>
<evidence type="ECO:0000313" key="8">
    <source>
        <dbReference type="Proteomes" id="UP001202328"/>
    </source>
</evidence>
<evidence type="ECO:0000259" key="6">
    <source>
        <dbReference type="PROSITE" id="PS51471"/>
    </source>
</evidence>
<evidence type="ECO:0000256" key="4">
    <source>
        <dbReference type="ARBA" id="ARBA00023004"/>
    </source>
</evidence>
<name>A0AAD4XUH1_9MAGN</name>
<proteinExistence type="inferred from homology"/>
<gene>
    <name evidence="7" type="ORF">MKW98_016702</name>
</gene>
<keyword evidence="4 5" id="KW-0408">Iron</keyword>
<dbReference type="PROSITE" id="PS51471">
    <property type="entry name" value="FE2OG_OXY"/>
    <property type="match status" value="1"/>
</dbReference>
<comment type="caution">
    <text evidence="7">The sequence shown here is derived from an EMBL/GenBank/DDBJ whole genome shotgun (WGS) entry which is preliminary data.</text>
</comment>
<evidence type="ECO:0000313" key="7">
    <source>
        <dbReference type="EMBL" id="KAI3956638.1"/>
    </source>
</evidence>